<name>A0A402D6U8_9BACT</name>
<dbReference type="SUPFAM" id="SSF54523">
    <property type="entry name" value="Pili subunits"/>
    <property type="match status" value="1"/>
</dbReference>
<dbReference type="GO" id="GO:0015627">
    <property type="term" value="C:type II protein secretion system complex"/>
    <property type="evidence" value="ECO:0007669"/>
    <property type="project" value="InterPro"/>
</dbReference>
<dbReference type="KEGG" id="ccot:CCAX7_36410"/>
<evidence type="ECO:0000313" key="2">
    <source>
        <dbReference type="EMBL" id="BDI31590.1"/>
    </source>
</evidence>
<dbReference type="PRINTS" id="PR00813">
    <property type="entry name" value="BCTERIALGSPG"/>
</dbReference>
<dbReference type="Pfam" id="PF07596">
    <property type="entry name" value="SBP_bac_10"/>
    <property type="match status" value="1"/>
</dbReference>
<evidence type="ECO:0000313" key="3">
    <source>
        <dbReference type="Proteomes" id="UP000287394"/>
    </source>
</evidence>
<dbReference type="NCBIfam" id="TIGR04294">
    <property type="entry name" value="pre_pil_HX9DG"/>
    <property type="match status" value="1"/>
</dbReference>
<dbReference type="RefSeq" id="WP_119325185.1">
    <property type="nucleotide sequence ID" value="NZ_AP025739.1"/>
</dbReference>
<dbReference type="Proteomes" id="UP000287394">
    <property type="component" value="Chromosome"/>
</dbReference>
<gene>
    <name evidence="2" type="ORF">CCAX7_36410</name>
</gene>
<dbReference type="PANTHER" id="PTHR30093">
    <property type="entry name" value="GENERAL SECRETION PATHWAY PROTEIN G"/>
    <property type="match status" value="1"/>
</dbReference>
<organism evidence="2 3">
    <name type="scientific">Capsulimonas corticalis</name>
    <dbReference type="NCBI Taxonomy" id="2219043"/>
    <lineage>
        <taxon>Bacteria</taxon>
        <taxon>Bacillati</taxon>
        <taxon>Armatimonadota</taxon>
        <taxon>Armatimonadia</taxon>
        <taxon>Capsulimonadales</taxon>
        <taxon>Capsulimonadaceae</taxon>
        <taxon>Capsulimonas</taxon>
    </lineage>
</organism>
<dbReference type="InterPro" id="IPR045584">
    <property type="entry name" value="Pilin-like"/>
</dbReference>
<dbReference type="InterPro" id="IPR000983">
    <property type="entry name" value="Bac_GSPG_pilin"/>
</dbReference>
<proteinExistence type="predicted"/>
<protein>
    <submittedName>
        <fullName evidence="2">Uncharacterized protein</fullName>
    </submittedName>
</protein>
<keyword evidence="3" id="KW-1185">Reference proteome</keyword>
<reference evidence="2 3" key="1">
    <citation type="journal article" date="2019" name="Int. J. Syst. Evol. Microbiol.">
        <title>Capsulimonas corticalis gen. nov., sp. nov., an aerobic capsulated bacterium, of a novel bacterial order, Capsulimonadales ord. nov., of the class Armatimonadia of the phylum Armatimonadetes.</title>
        <authorList>
            <person name="Li J."/>
            <person name="Kudo C."/>
            <person name="Tonouchi A."/>
        </authorList>
    </citation>
    <scope>NUCLEOTIDE SEQUENCE [LARGE SCALE GENOMIC DNA]</scope>
    <source>
        <strain evidence="2 3">AX-7</strain>
    </source>
</reference>
<dbReference type="Gene3D" id="3.30.700.10">
    <property type="entry name" value="Glycoprotein, Type 4 Pilin"/>
    <property type="match status" value="1"/>
</dbReference>
<dbReference type="AlphaFoldDB" id="A0A402D6U8"/>
<evidence type="ECO:0000256" key="1">
    <source>
        <dbReference type="ARBA" id="ARBA00022481"/>
    </source>
</evidence>
<dbReference type="Pfam" id="PF07963">
    <property type="entry name" value="N_methyl"/>
    <property type="match status" value="1"/>
</dbReference>
<dbReference type="InterPro" id="IPR027558">
    <property type="entry name" value="Pre_pil_HX9DG_C"/>
</dbReference>
<keyword evidence="1" id="KW-0488">Methylation</keyword>
<dbReference type="InterPro" id="IPR012902">
    <property type="entry name" value="N_methyl_site"/>
</dbReference>
<accession>A0A402D6U8</accession>
<dbReference type="GO" id="GO:0015628">
    <property type="term" value="P:protein secretion by the type II secretion system"/>
    <property type="evidence" value="ECO:0007669"/>
    <property type="project" value="InterPro"/>
</dbReference>
<dbReference type="EMBL" id="AP025739">
    <property type="protein sequence ID" value="BDI31590.1"/>
    <property type="molecule type" value="Genomic_DNA"/>
</dbReference>
<dbReference type="NCBIfam" id="TIGR02532">
    <property type="entry name" value="IV_pilin_GFxxxE"/>
    <property type="match status" value="1"/>
</dbReference>
<sequence length="242" mass="27376">MSISTRRSQNGFTLIELLVVIAIIAILAVVLFPVFAKAREKARQTYCASNLKQIILALLQYEQDNDETTIPFQMVDPDWGVSQNYSQIRWWPALYPYIKSDAVLRCPSATNNGVVIGHYNQQAYVFNADIIRSTQVWGGTWNANGKISQVAAPASCVFLLEWESTNTPREISSGDFDWTMAHYKTDGGAQLQYQAMIRHTDGSNFGFVDGHVKWARPDQFSRDDNPLATDGKPYWFAPLREK</sequence>
<dbReference type="InterPro" id="IPR011453">
    <property type="entry name" value="DUF1559"/>
</dbReference>
<dbReference type="OrthoDB" id="255848at2"/>